<dbReference type="GO" id="GO:0000785">
    <property type="term" value="C:chromatin"/>
    <property type="evidence" value="ECO:0007669"/>
    <property type="project" value="TreeGrafter"/>
</dbReference>
<keyword evidence="5" id="KW-0862">Zinc</keyword>
<feature type="region of interest" description="Disordered" evidence="8">
    <location>
        <begin position="130"/>
        <end position="160"/>
    </location>
</feature>
<sequence length="1290" mass="145473">MSLEAGNILGINPGSKLKPSGKWLQQQQQQRLQQQQNDQKKFDNRMNSKGNRKMKYLPDNLKLNGVTPSGKPRRFVCKVCTRAFARSEHLERHERSHTNEKPYECGICDRMFTRRDLLLRHALKTHNGNCGNTIVKRQPGRRRISSTSGSSTKPRATQRSSVVSSITTACSLVSALTQNDSLSAKSMSSISSVSPGSNLFTDVGSLATTPLSTSGDGTKNEVGGQRRRKFSVGKKPAQTKDGSELRRKPVRRVSFSAQSAANYAVPVIQPNDYPTLDRIQFSTPELLPVEFNYMLHNDLIDGGSDPKNTNASTLFPVPPEFSLSDGDYMVDGFSLMNLQADPVKVQQQYTDNFLPLDDDQTLSVYPNTFNSDSFNAPSFPNQNLLTKNDKHSVSTVLSSDNYSSGTQSSLLGGKENDILSKLSSLPGNDHEAESLNYTKTTSRSASNNNAHGDLLRYQLDADIESLLNGPPLSTETSDELSNSLTWDTPNTASPGTVYQSPGQLILQQHNRNELNTLSDVTKYSQSIYNNFIKQEEVEWNLNSENAMMENMELDVEKGGELKMTNDNYTLYGLDNLTMTNISKKSPSPELRTDVVTDDIILEECPVDTPPPTLFTTKLRDYCSVVLKFYEEKCGNSALSTDPVLISKKLMLPSVHELNQFLALFRKRFLIHYPFIHASLLNADFLTLQKYLWENDSLEDKDIEFDSERDILHIARSVCLPLLMVALGSLYKKGCHGVTVTLYEMGRRAIHVFLETKKKYTEIRNLKAHSQYTWLVQTLTLNIIFALFAVEVEDVEAHAVKRQVAAVCSVVKSGLLYGISEVGSASPNSGNDMDFPSASNYILFESKIRCTLMIYRYCQYLKIFYNVQSNYFLNETDIDEIYIPDEEQKWLSASVICDKKDETRNNTMKKQNITPFKRFYTSFTFNDLGVHPIPESLVATMMFYEFNSNYRSPFNLFLTKIVSKKLETNSLPPSNTTPIACTRALIGDCTILKNCLMVMKFFFEIDKGIGSKVWKGDMTQLYDSFLNPKSVNLLTKGSYNLLTDLLVSLKSSVQNITKVLVQNKVTNLTSIDKEKLTIFNIHGYFYNFLAIIKFILDFEATPNFKLLSVFIKLNKLANDFLIPSFALSYPKDFRHFNKVKWTVNYSQSDVNKIERAIKDVLVYSFNDTSFLNMSDQAPNEFLFHDVPNGTNKSQYDGLTDGATTATQSSVDLLLARDKAKHQEGHAKQSFAERYQLSSKFISIAKCFFKVTESSYAHCNILAKVIEDFEDLGRISILNSNEKELSKSHLNK</sequence>
<accession>J7S2D9</accession>
<dbReference type="RefSeq" id="XP_022462365.1">
    <property type="nucleotide sequence ID" value="XM_022608763.1"/>
</dbReference>
<dbReference type="SUPFAM" id="SSF57667">
    <property type="entry name" value="beta-beta-alpha zinc fingers"/>
    <property type="match status" value="1"/>
</dbReference>
<dbReference type="eggNOG" id="KOG1721">
    <property type="taxonomic scope" value="Eukaryota"/>
</dbReference>
<keyword evidence="4 7" id="KW-0863">Zinc-finger</keyword>
<proteinExistence type="predicted"/>
<dbReference type="STRING" id="1071383.J7S2D9"/>
<dbReference type="OrthoDB" id="10018191at2759"/>
<evidence type="ECO:0000256" key="6">
    <source>
        <dbReference type="ARBA" id="ARBA00023242"/>
    </source>
</evidence>
<dbReference type="GO" id="GO:0008270">
    <property type="term" value="F:zinc ion binding"/>
    <property type="evidence" value="ECO:0007669"/>
    <property type="project" value="UniProtKB-KW"/>
</dbReference>
<dbReference type="GO" id="GO:0045944">
    <property type="term" value="P:positive regulation of transcription by RNA polymerase II"/>
    <property type="evidence" value="ECO:0007669"/>
    <property type="project" value="EnsemblFungi"/>
</dbReference>
<dbReference type="GO" id="GO:0032000">
    <property type="term" value="P:positive regulation of fatty acid beta-oxidation"/>
    <property type="evidence" value="ECO:0007669"/>
    <property type="project" value="EnsemblFungi"/>
</dbReference>
<gene>
    <name evidence="10" type="primary">KNAG0A04460</name>
    <name evidence="10" type="ordered locus">KNAG_0A04460</name>
</gene>
<dbReference type="Gene3D" id="3.30.160.60">
    <property type="entry name" value="Classic Zinc Finger"/>
    <property type="match status" value="2"/>
</dbReference>
<dbReference type="PROSITE" id="PS00028">
    <property type="entry name" value="ZINC_FINGER_C2H2_1"/>
    <property type="match status" value="2"/>
</dbReference>
<reference evidence="10 11" key="1">
    <citation type="journal article" date="2011" name="Proc. Natl. Acad. Sci. U.S.A.">
        <title>Evolutionary erosion of yeast sex chromosomes by mating-type switching accidents.</title>
        <authorList>
            <person name="Gordon J.L."/>
            <person name="Armisen D."/>
            <person name="Proux-Wera E."/>
            <person name="Oheigeartaigh S.S."/>
            <person name="Byrne K.P."/>
            <person name="Wolfe K.H."/>
        </authorList>
    </citation>
    <scope>NUCLEOTIDE SEQUENCE [LARGE SCALE GENOMIC DNA]</scope>
    <source>
        <strain evidence="11">ATCC MYA-139 / BCRC 22969 / CBS 8797 / CCRC 22969 / KCTC 17520 / NBRC 10181 / NCYC 3082</strain>
    </source>
</reference>
<evidence type="ECO:0000256" key="4">
    <source>
        <dbReference type="ARBA" id="ARBA00022771"/>
    </source>
</evidence>
<comment type="subcellular location">
    <subcellularLocation>
        <location evidence="1">Nucleus</location>
    </subcellularLocation>
</comment>
<dbReference type="Pfam" id="PF00096">
    <property type="entry name" value="zf-C2H2"/>
    <property type="match status" value="2"/>
</dbReference>
<evidence type="ECO:0000256" key="5">
    <source>
        <dbReference type="ARBA" id="ARBA00022833"/>
    </source>
</evidence>
<dbReference type="GO" id="GO:0061629">
    <property type="term" value="F:RNA polymerase II-specific DNA-binding transcription factor binding"/>
    <property type="evidence" value="ECO:0007669"/>
    <property type="project" value="EnsemblFungi"/>
</dbReference>
<dbReference type="InterPro" id="IPR036236">
    <property type="entry name" value="Znf_C2H2_sf"/>
</dbReference>
<evidence type="ECO:0000256" key="3">
    <source>
        <dbReference type="ARBA" id="ARBA00022737"/>
    </source>
</evidence>
<keyword evidence="11" id="KW-1185">Reference proteome</keyword>
<dbReference type="GO" id="GO:0000981">
    <property type="term" value="F:DNA-binding transcription factor activity, RNA polymerase II-specific"/>
    <property type="evidence" value="ECO:0007669"/>
    <property type="project" value="EnsemblFungi"/>
</dbReference>
<evidence type="ECO:0000256" key="7">
    <source>
        <dbReference type="PROSITE-ProRule" id="PRU00042"/>
    </source>
</evidence>
<feature type="compositionally biased region" description="Low complexity" evidence="8">
    <location>
        <begin position="24"/>
        <end position="37"/>
    </location>
</feature>
<dbReference type="GO" id="GO:0003713">
    <property type="term" value="F:transcription coactivator activity"/>
    <property type="evidence" value="ECO:0007669"/>
    <property type="project" value="EnsemblFungi"/>
</dbReference>
<dbReference type="KEGG" id="kng:KNAG_0A04460"/>
<dbReference type="FunFam" id="3.30.160.60:FF:002343">
    <property type="entry name" value="Zinc finger protein 33A"/>
    <property type="match status" value="1"/>
</dbReference>
<keyword evidence="3" id="KW-0677">Repeat</keyword>
<dbReference type="GO" id="GO:0001094">
    <property type="term" value="F:TFIID-class transcription factor complex binding"/>
    <property type="evidence" value="ECO:0007669"/>
    <property type="project" value="EnsemblFungi"/>
</dbReference>
<dbReference type="GO" id="GO:0071361">
    <property type="term" value="P:cellular response to ethanol"/>
    <property type="evidence" value="ECO:0007669"/>
    <property type="project" value="EnsemblFungi"/>
</dbReference>
<evidence type="ECO:0000256" key="8">
    <source>
        <dbReference type="SAM" id="MobiDB-lite"/>
    </source>
</evidence>
<feature type="region of interest" description="Disordered" evidence="8">
    <location>
        <begin position="1"/>
        <end position="53"/>
    </location>
</feature>
<dbReference type="EMBL" id="HE978314">
    <property type="protein sequence ID" value="CCK68119.1"/>
    <property type="molecule type" value="Genomic_DNA"/>
</dbReference>
<evidence type="ECO:0000313" key="11">
    <source>
        <dbReference type="Proteomes" id="UP000006310"/>
    </source>
</evidence>
<evidence type="ECO:0000313" key="10">
    <source>
        <dbReference type="EMBL" id="CCK68119.1"/>
    </source>
</evidence>
<keyword evidence="2" id="KW-0479">Metal-binding</keyword>
<dbReference type="GO" id="GO:0006325">
    <property type="term" value="P:chromatin organization"/>
    <property type="evidence" value="ECO:0007669"/>
    <property type="project" value="EnsemblFungi"/>
</dbReference>
<dbReference type="GO" id="GO:0001093">
    <property type="term" value="F:TFIIB-class transcription factor binding"/>
    <property type="evidence" value="ECO:0007669"/>
    <property type="project" value="EnsemblFungi"/>
</dbReference>
<name>J7S2D9_HUIN7</name>
<organism evidence="10 11">
    <name type="scientific">Huiozyma naganishii (strain ATCC MYA-139 / BCRC 22969 / CBS 8797 / KCTC 17520 / NBRC 10181 / NCYC 3082 / Yp74L-3)</name>
    <name type="common">Yeast</name>
    <name type="synonym">Kazachstania naganishii</name>
    <dbReference type="NCBI Taxonomy" id="1071383"/>
    <lineage>
        <taxon>Eukaryota</taxon>
        <taxon>Fungi</taxon>
        <taxon>Dikarya</taxon>
        <taxon>Ascomycota</taxon>
        <taxon>Saccharomycotina</taxon>
        <taxon>Saccharomycetes</taxon>
        <taxon>Saccharomycetales</taxon>
        <taxon>Saccharomycetaceae</taxon>
        <taxon>Huiozyma</taxon>
    </lineage>
</organism>
<feature type="region of interest" description="Disordered" evidence="8">
    <location>
        <begin position="209"/>
        <end position="245"/>
    </location>
</feature>
<dbReference type="GO" id="GO:1900064">
    <property type="term" value="P:positive regulation of peroxisome organization"/>
    <property type="evidence" value="ECO:0007669"/>
    <property type="project" value="EnsemblFungi"/>
</dbReference>
<protein>
    <recommendedName>
        <fullName evidence="9">C2H2-type domain-containing protein</fullName>
    </recommendedName>
</protein>
<evidence type="ECO:0000256" key="1">
    <source>
        <dbReference type="ARBA" id="ARBA00004123"/>
    </source>
</evidence>
<dbReference type="GO" id="GO:0005634">
    <property type="term" value="C:nucleus"/>
    <property type="evidence" value="ECO:0007669"/>
    <property type="project" value="UniProtKB-SubCell"/>
</dbReference>
<dbReference type="GeneID" id="34523754"/>
<dbReference type="InterPro" id="IPR013087">
    <property type="entry name" value="Znf_C2H2_type"/>
</dbReference>
<dbReference type="GO" id="GO:0000978">
    <property type="term" value="F:RNA polymerase II cis-regulatory region sequence-specific DNA binding"/>
    <property type="evidence" value="ECO:0007669"/>
    <property type="project" value="EnsemblFungi"/>
</dbReference>
<dbReference type="HOGENOM" id="CLU_006588_0_0_1"/>
<evidence type="ECO:0000259" key="9">
    <source>
        <dbReference type="PROSITE" id="PS50157"/>
    </source>
</evidence>
<dbReference type="PROSITE" id="PS50157">
    <property type="entry name" value="ZINC_FINGER_C2H2_2"/>
    <property type="match status" value="2"/>
</dbReference>
<reference evidence="11" key="2">
    <citation type="submission" date="2012-08" db="EMBL/GenBank/DDBJ databases">
        <title>Genome sequence of Kazachstania naganishii.</title>
        <authorList>
            <person name="Gordon J.L."/>
            <person name="Armisen D."/>
            <person name="Proux-Wera E."/>
            <person name="OhEigeartaigh S.S."/>
            <person name="Byrne K.P."/>
            <person name="Wolfe K.H."/>
        </authorList>
    </citation>
    <scope>NUCLEOTIDE SEQUENCE [LARGE SCALE GENOMIC DNA]</scope>
    <source>
        <strain evidence="11">ATCC MYA-139 / BCRC 22969 / CBS 8797 / CCRC 22969 / KCTC 17520 / NBRC 10181 / NCYC 3082</strain>
    </source>
</reference>
<dbReference type="Proteomes" id="UP000006310">
    <property type="component" value="Chromosome 1"/>
</dbReference>
<dbReference type="OMA" id="KIRCTLM"/>
<evidence type="ECO:0000256" key="2">
    <source>
        <dbReference type="ARBA" id="ARBA00022723"/>
    </source>
</evidence>
<feature type="domain" description="C2H2-type" evidence="9">
    <location>
        <begin position="103"/>
        <end position="131"/>
    </location>
</feature>
<keyword evidence="6" id="KW-0539">Nucleus</keyword>
<dbReference type="SMART" id="SM00355">
    <property type="entry name" value="ZnF_C2H2"/>
    <property type="match status" value="2"/>
</dbReference>
<feature type="domain" description="C2H2-type" evidence="9">
    <location>
        <begin position="75"/>
        <end position="102"/>
    </location>
</feature>
<dbReference type="GO" id="GO:0007031">
    <property type="term" value="P:peroxisome organization"/>
    <property type="evidence" value="ECO:0007669"/>
    <property type="project" value="EnsemblFungi"/>
</dbReference>
<dbReference type="PANTHER" id="PTHR40626:SF28">
    <property type="entry name" value="REGULATORY PROTEIN ADR1"/>
    <property type="match status" value="1"/>
</dbReference>
<dbReference type="InterPro" id="IPR051059">
    <property type="entry name" value="VerF-like"/>
</dbReference>
<dbReference type="PANTHER" id="PTHR40626">
    <property type="entry name" value="MIP31509P"/>
    <property type="match status" value="1"/>
</dbReference>